<evidence type="ECO:0000313" key="2">
    <source>
        <dbReference type="EMBL" id="MFC3084852.1"/>
    </source>
</evidence>
<keyword evidence="1" id="KW-0812">Transmembrane</keyword>
<keyword evidence="3" id="KW-1185">Reference proteome</keyword>
<name>A0ABV7DQR2_9RHOB</name>
<organism evidence="2 3">
    <name type="scientific">Tabrizicola soli</name>
    <dbReference type="NCBI Taxonomy" id="2185115"/>
    <lineage>
        <taxon>Bacteria</taxon>
        <taxon>Pseudomonadati</taxon>
        <taxon>Pseudomonadota</taxon>
        <taxon>Alphaproteobacteria</taxon>
        <taxon>Rhodobacterales</taxon>
        <taxon>Paracoccaceae</taxon>
        <taxon>Tabrizicola</taxon>
    </lineage>
</organism>
<dbReference type="Proteomes" id="UP001595445">
    <property type="component" value="Unassembled WGS sequence"/>
</dbReference>
<keyword evidence="1" id="KW-1133">Transmembrane helix</keyword>
<proteinExistence type="predicted"/>
<reference evidence="3" key="1">
    <citation type="journal article" date="2019" name="Int. J. Syst. Evol. Microbiol.">
        <title>The Global Catalogue of Microorganisms (GCM) 10K type strain sequencing project: providing services to taxonomists for standard genome sequencing and annotation.</title>
        <authorList>
            <consortium name="The Broad Institute Genomics Platform"/>
            <consortium name="The Broad Institute Genome Sequencing Center for Infectious Disease"/>
            <person name="Wu L."/>
            <person name="Ma J."/>
        </authorList>
    </citation>
    <scope>NUCLEOTIDE SEQUENCE [LARGE SCALE GENOMIC DNA]</scope>
    <source>
        <strain evidence="3">KCTC 62102</strain>
    </source>
</reference>
<accession>A0ABV7DQR2</accession>
<keyword evidence="1" id="KW-0472">Membrane</keyword>
<comment type="caution">
    <text evidence="2">The sequence shown here is derived from an EMBL/GenBank/DDBJ whole genome shotgun (WGS) entry which is preliminary data.</text>
</comment>
<protein>
    <submittedName>
        <fullName evidence="2">Uncharacterized protein</fullName>
    </submittedName>
</protein>
<evidence type="ECO:0000256" key="1">
    <source>
        <dbReference type="SAM" id="Phobius"/>
    </source>
</evidence>
<gene>
    <name evidence="2" type="ORF">ACFOD6_02210</name>
</gene>
<feature type="transmembrane region" description="Helical" evidence="1">
    <location>
        <begin position="37"/>
        <end position="54"/>
    </location>
</feature>
<evidence type="ECO:0000313" key="3">
    <source>
        <dbReference type="Proteomes" id="UP001595445"/>
    </source>
</evidence>
<dbReference type="EMBL" id="JBHRSM010000001">
    <property type="protein sequence ID" value="MFC3084852.1"/>
    <property type="molecule type" value="Genomic_DNA"/>
</dbReference>
<sequence length="181" mass="19602">MIRPELQAGLLRWRELIAALGLALFGLWTAWQGGFLLTPLGLALLAMGAGWALTSWRRLRFHQPGEAPGILRVTEAQIAYMGPRTGGFIGLPDLIEIRLLTLRGRRIWKLKQADGQLLHIPVEADGADALFDAFAALPGMDTAALLAALGSEGPASDSRVIALAEVDHLIWARRGRGVVVR</sequence>
<dbReference type="RefSeq" id="WP_197642652.1">
    <property type="nucleotide sequence ID" value="NZ_JAEACP010000005.1"/>
</dbReference>
<feature type="transmembrane region" description="Helical" evidence="1">
    <location>
        <begin position="12"/>
        <end position="31"/>
    </location>
</feature>